<reference evidence="7 8" key="1">
    <citation type="submission" date="2024-09" db="EMBL/GenBank/DDBJ databases">
        <title>Chromosome-scale assembly of Riccia sorocarpa.</title>
        <authorList>
            <person name="Paukszto L."/>
        </authorList>
    </citation>
    <scope>NUCLEOTIDE SEQUENCE [LARGE SCALE GENOMIC DNA]</scope>
    <source>
        <strain evidence="7">LP-2024</strain>
        <tissue evidence="7">Aerial parts of the thallus</tissue>
    </source>
</reference>
<comment type="caution">
    <text evidence="7">The sequence shown here is derived from an EMBL/GenBank/DDBJ whole genome shotgun (WGS) entry which is preliminary data.</text>
</comment>
<evidence type="ECO:0000256" key="2">
    <source>
        <dbReference type="ARBA" id="ARBA00023015"/>
    </source>
</evidence>
<protein>
    <recommendedName>
        <fullName evidence="6">MADS-box domain-containing protein</fullName>
    </recommendedName>
</protein>
<feature type="domain" description="MADS-box" evidence="6">
    <location>
        <begin position="1"/>
        <end position="61"/>
    </location>
</feature>
<dbReference type="CDD" id="cd00265">
    <property type="entry name" value="MADS_MEF2_like"/>
    <property type="match status" value="1"/>
</dbReference>
<dbReference type="Proteomes" id="UP001633002">
    <property type="component" value="Unassembled WGS sequence"/>
</dbReference>
<organism evidence="7 8">
    <name type="scientific">Riccia sorocarpa</name>
    <dbReference type="NCBI Taxonomy" id="122646"/>
    <lineage>
        <taxon>Eukaryota</taxon>
        <taxon>Viridiplantae</taxon>
        <taxon>Streptophyta</taxon>
        <taxon>Embryophyta</taxon>
        <taxon>Marchantiophyta</taxon>
        <taxon>Marchantiopsida</taxon>
        <taxon>Marchantiidae</taxon>
        <taxon>Marchantiales</taxon>
        <taxon>Ricciaceae</taxon>
        <taxon>Riccia</taxon>
    </lineage>
</organism>
<dbReference type="EMBL" id="JBJQOH010000008">
    <property type="protein sequence ID" value="KAL3676608.1"/>
    <property type="molecule type" value="Genomic_DNA"/>
</dbReference>
<evidence type="ECO:0000256" key="4">
    <source>
        <dbReference type="ARBA" id="ARBA00023163"/>
    </source>
</evidence>
<dbReference type="Gene3D" id="3.40.1810.10">
    <property type="entry name" value="Transcription factor, MADS-box"/>
    <property type="match status" value="1"/>
</dbReference>
<gene>
    <name evidence="7" type="ORF">R1sor_026556</name>
</gene>
<sequence length="364" mass="41287">MGRVKLEIKKIENPTNRQVTYSKRRNGLIKKAHELSILCDIDIAVIMFSPSGKLTQFSKDDNIEEIITRLAEVPLHERKKRERENLEHLNKKIRKLGDQELEIQSQVPRLGLPGYGDRNLQLEQLRATIYQVSLEKEYFMQKSRLFHGEISIHDVKSMNHLAAIEREIEDALTDIKKRKQEITQNEAQQMLRHQNHLLQQQQQMLEMPNRGMASNMNDAQSTATSIGGNHHSSSQYPAWMDPRMGTQTYMDPGSSSITMINGQHLLEGGESSDAYLRGYLPQGSLQSQQMPLGNTGVISGSGLKSIREFGLLSEAFCSRNSRFHIIRTRGNGNKGHKDSSWKIRTTGHSPLLALIHMVGDIVSV</sequence>
<keyword evidence="3" id="KW-0238">DNA-binding</keyword>
<dbReference type="PROSITE" id="PS50066">
    <property type="entry name" value="MADS_BOX_2"/>
    <property type="match status" value="1"/>
</dbReference>
<dbReference type="InterPro" id="IPR002100">
    <property type="entry name" value="TF_MADSbox"/>
</dbReference>
<dbReference type="Pfam" id="PF00319">
    <property type="entry name" value="SRF-TF"/>
    <property type="match status" value="1"/>
</dbReference>
<dbReference type="InterPro" id="IPR050142">
    <property type="entry name" value="MADS-box/MEF2_TF"/>
</dbReference>
<dbReference type="PROSITE" id="PS00350">
    <property type="entry name" value="MADS_BOX_1"/>
    <property type="match status" value="1"/>
</dbReference>
<dbReference type="SMART" id="SM00432">
    <property type="entry name" value="MADS"/>
    <property type="match status" value="1"/>
</dbReference>
<dbReference type="GO" id="GO:0003677">
    <property type="term" value="F:DNA binding"/>
    <property type="evidence" value="ECO:0007669"/>
    <property type="project" value="UniProtKB-KW"/>
</dbReference>
<evidence type="ECO:0000256" key="5">
    <source>
        <dbReference type="ARBA" id="ARBA00023242"/>
    </source>
</evidence>
<keyword evidence="4" id="KW-0804">Transcription</keyword>
<evidence type="ECO:0000256" key="3">
    <source>
        <dbReference type="ARBA" id="ARBA00023125"/>
    </source>
</evidence>
<keyword evidence="5" id="KW-0539">Nucleus</keyword>
<dbReference type="GO" id="GO:0005634">
    <property type="term" value="C:nucleus"/>
    <property type="evidence" value="ECO:0007669"/>
    <property type="project" value="UniProtKB-SubCell"/>
</dbReference>
<dbReference type="PRINTS" id="PR00404">
    <property type="entry name" value="MADSDOMAIN"/>
</dbReference>
<evidence type="ECO:0000313" key="7">
    <source>
        <dbReference type="EMBL" id="KAL3676608.1"/>
    </source>
</evidence>
<dbReference type="FunFam" id="3.40.1810.10:FF:000028">
    <property type="entry name" value="Agamous-like MADS-box protein AGL66 isoform A"/>
    <property type="match status" value="1"/>
</dbReference>
<dbReference type="InterPro" id="IPR036879">
    <property type="entry name" value="TF_MADSbox_sf"/>
</dbReference>
<dbReference type="AlphaFoldDB" id="A0ABD3GBR2"/>
<evidence type="ECO:0000313" key="8">
    <source>
        <dbReference type="Proteomes" id="UP001633002"/>
    </source>
</evidence>
<evidence type="ECO:0000259" key="6">
    <source>
        <dbReference type="PROSITE" id="PS50066"/>
    </source>
</evidence>
<dbReference type="InterPro" id="IPR033896">
    <property type="entry name" value="MEF2-like_N"/>
</dbReference>
<keyword evidence="8" id="KW-1185">Reference proteome</keyword>
<evidence type="ECO:0000256" key="1">
    <source>
        <dbReference type="ARBA" id="ARBA00004123"/>
    </source>
</evidence>
<keyword evidence="2" id="KW-0805">Transcription regulation</keyword>
<proteinExistence type="predicted"/>
<comment type="subcellular location">
    <subcellularLocation>
        <location evidence="1">Nucleus</location>
    </subcellularLocation>
</comment>
<dbReference type="PANTHER" id="PTHR48019">
    <property type="entry name" value="SERUM RESPONSE FACTOR HOMOLOG"/>
    <property type="match status" value="1"/>
</dbReference>
<name>A0ABD3GBR2_9MARC</name>
<accession>A0ABD3GBR2</accession>
<dbReference type="SUPFAM" id="SSF55455">
    <property type="entry name" value="SRF-like"/>
    <property type="match status" value="1"/>
</dbReference>